<evidence type="ECO:0000313" key="3">
    <source>
        <dbReference type="Proteomes" id="UP000611762"/>
    </source>
</evidence>
<evidence type="ECO:0000256" key="1">
    <source>
        <dbReference type="SAM" id="Phobius"/>
    </source>
</evidence>
<dbReference type="InterPro" id="IPR025480">
    <property type="entry name" value="DUF4330"/>
</dbReference>
<keyword evidence="1" id="KW-0472">Membrane</keyword>
<accession>A0A926DLU0</accession>
<keyword evidence="1" id="KW-1133">Transmembrane helix</keyword>
<proteinExistence type="predicted"/>
<sequence length="173" mass="19080">MKANKTGRKGINIIDLVFFVVLAAVIVFAVVSITGILDNKQKGVQDNVMFSIETTKNDPEFLNYVEEGKTIYDGATKKELGKIVAIHEKPAREIAENHESKTIEYVEIPNKVDVILEVEGKATMEYPNIIIDTVSIKVGKRIDCIVGDAAVNGTVISLDYDKALLKKKEAQSK</sequence>
<dbReference type="Proteomes" id="UP000611762">
    <property type="component" value="Unassembled WGS sequence"/>
</dbReference>
<keyword evidence="1" id="KW-0812">Transmembrane</keyword>
<reference evidence="2" key="1">
    <citation type="submission" date="2020-08" db="EMBL/GenBank/DDBJ databases">
        <title>Genome public.</title>
        <authorList>
            <person name="Liu C."/>
            <person name="Sun Q."/>
        </authorList>
    </citation>
    <scope>NUCLEOTIDE SEQUENCE</scope>
    <source>
        <strain evidence="2">H8</strain>
    </source>
</reference>
<gene>
    <name evidence="2" type="ORF">H8698_01135</name>
</gene>
<feature type="transmembrane region" description="Helical" evidence="1">
    <location>
        <begin position="12"/>
        <end position="37"/>
    </location>
</feature>
<dbReference type="Pfam" id="PF14221">
    <property type="entry name" value="DUF4330"/>
    <property type="match status" value="1"/>
</dbReference>
<comment type="caution">
    <text evidence="2">The sequence shown here is derived from an EMBL/GenBank/DDBJ whole genome shotgun (WGS) entry which is preliminary data.</text>
</comment>
<keyword evidence="3" id="KW-1185">Reference proteome</keyword>
<dbReference type="AlphaFoldDB" id="A0A926DLU0"/>
<evidence type="ECO:0000313" key="2">
    <source>
        <dbReference type="EMBL" id="MBC8539579.1"/>
    </source>
</evidence>
<dbReference type="EMBL" id="JACRSU010000001">
    <property type="protein sequence ID" value="MBC8539579.1"/>
    <property type="molecule type" value="Genomic_DNA"/>
</dbReference>
<name>A0A926DLU0_9FIRM</name>
<dbReference type="RefSeq" id="WP_177680470.1">
    <property type="nucleotide sequence ID" value="NZ_JACRSU010000001.1"/>
</dbReference>
<organism evidence="2 3">
    <name type="scientific">Congzhengia minquanensis</name>
    <dbReference type="NCBI Taxonomy" id="2763657"/>
    <lineage>
        <taxon>Bacteria</taxon>
        <taxon>Bacillati</taxon>
        <taxon>Bacillota</taxon>
        <taxon>Clostridia</taxon>
        <taxon>Eubacteriales</taxon>
        <taxon>Oscillospiraceae</taxon>
        <taxon>Congzhengia</taxon>
    </lineage>
</organism>
<protein>
    <submittedName>
        <fullName evidence="2">DUF4330 domain-containing protein</fullName>
    </submittedName>
</protein>